<dbReference type="NCBIfam" id="TIGR03625">
    <property type="entry name" value="L3_bact"/>
    <property type="match status" value="1"/>
</dbReference>
<keyword evidence="5" id="KW-0687">Ribonucleoprotein</keyword>
<keyword evidence="3" id="KW-0694">RNA-binding</keyword>
<evidence type="ECO:0000313" key="9">
    <source>
        <dbReference type="Proteomes" id="UP000034406"/>
    </source>
</evidence>
<dbReference type="PANTHER" id="PTHR11229:SF16">
    <property type="entry name" value="LARGE RIBOSOMAL SUBUNIT PROTEIN UL3C"/>
    <property type="match status" value="1"/>
</dbReference>
<name>A0A0G0MYU4_9BACT</name>
<dbReference type="GO" id="GO:0019843">
    <property type="term" value="F:rRNA binding"/>
    <property type="evidence" value="ECO:0007669"/>
    <property type="project" value="UniProtKB-KW"/>
</dbReference>
<dbReference type="GO" id="GO:0005840">
    <property type="term" value="C:ribosome"/>
    <property type="evidence" value="ECO:0007669"/>
    <property type="project" value="UniProtKB-UniRule"/>
</dbReference>
<evidence type="ECO:0000256" key="5">
    <source>
        <dbReference type="ARBA" id="ARBA00023274"/>
    </source>
</evidence>
<evidence type="ECO:0000256" key="4">
    <source>
        <dbReference type="ARBA" id="ARBA00022980"/>
    </source>
</evidence>
<feature type="region of interest" description="Disordered" evidence="7">
    <location>
        <begin position="130"/>
        <end position="149"/>
    </location>
</feature>
<gene>
    <name evidence="8" type="ORF">US90_C0009G0018</name>
</gene>
<dbReference type="EMBL" id="LBUT01000009">
    <property type="protein sequence ID" value="KKQ70081.1"/>
    <property type="molecule type" value="Genomic_DNA"/>
</dbReference>
<reference evidence="8 9" key="1">
    <citation type="journal article" date="2015" name="Nature">
        <title>rRNA introns, odd ribosomes, and small enigmatic genomes across a large radiation of phyla.</title>
        <authorList>
            <person name="Brown C.T."/>
            <person name="Hug L.A."/>
            <person name="Thomas B.C."/>
            <person name="Sharon I."/>
            <person name="Castelle C.J."/>
            <person name="Singh A."/>
            <person name="Wilkins M.J."/>
            <person name="Williams K.H."/>
            <person name="Banfield J.F."/>
        </authorList>
    </citation>
    <scope>NUCLEOTIDE SEQUENCE [LARGE SCALE GENOMIC DNA]</scope>
</reference>
<dbReference type="AlphaFoldDB" id="A0A0G0MYU4"/>
<dbReference type="Proteomes" id="UP000034406">
    <property type="component" value="Unassembled WGS sequence"/>
</dbReference>
<dbReference type="FunFam" id="2.40.30.10:FF:000004">
    <property type="entry name" value="50S ribosomal protein L3"/>
    <property type="match status" value="1"/>
</dbReference>
<dbReference type="PANTHER" id="PTHR11229">
    <property type="entry name" value="50S RIBOSOMAL PROTEIN L3"/>
    <property type="match status" value="1"/>
</dbReference>
<dbReference type="Gene3D" id="3.30.160.810">
    <property type="match status" value="1"/>
</dbReference>
<dbReference type="STRING" id="1618490.US90_C0009G0018"/>
<dbReference type="GO" id="GO:0006412">
    <property type="term" value="P:translation"/>
    <property type="evidence" value="ECO:0007669"/>
    <property type="project" value="UniProtKB-UniRule"/>
</dbReference>
<dbReference type="InterPro" id="IPR009000">
    <property type="entry name" value="Transl_B-barrel_sf"/>
</dbReference>
<comment type="similarity">
    <text evidence="1">Belongs to the universal ribosomal protein uL3 family.</text>
</comment>
<dbReference type="GO" id="GO:0003735">
    <property type="term" value="F:structural constituent of ribosome"/>
    <property type="evidence" value="ECO:0007669"/>
    <property type="project" value="UniProtKB-UniRule"/>
</dbReference>
<accession>A0A0G0MYU4</accession>
<organism evidence="8 9">
    <name type="scientific">Candidatus Shapirobacteria bacterium GW2011_GWE2_38_30</name>
    <dbReference type="NCBI Taxonomy" id="1618490"/>
    <lineage>
        <taxon>Bacteria</taxon>
        <taxon>Candidatus Shapironibacteriota</taxon>
    </lineage>
</organism>
<dbReference type="Pfam" id="PF00297">
    <property type="entry name" value="Ribosomal_L3"/>
    <property type="match status" value="1"/>
</dbReference>
<evidence type="ECO:0000313" key="8">
    <source>
        <dbReference type="EMBL" id="KKQ70081.1"/>
    </source>
</evidence>
<dbReference type="InterPro" id="IPR000597">
    <property type="entry name" value="Ribosomal_uL3"/>
</dbReference>
<evidence type="ECO:0000256" key="1">
    <source>
        <dbReference type="ARBA" id="ARBA00006540"/>
    </source>
</evidence>
<dbReference type="GO" id="GO:1990904">
    <property type="term" value="C:ribonucleoprotein complex"/>
    <property type="evidence" value="ECO:0007669"/>
    <property type="project" value="UniProtKB-KW"/>
</dbReference>
<comment type="caution">
    <text evidence="8">The sequence shown here is derived from an EMBL/GenBank/DDBJ whole genome shotgun (WGS) entry which is preliminary data.</text>
</comment>
<dbReference type="PATRIC" id="fig|1618490.4.peg.447"/>
<keyword evidence="2" id="KW-0699">rRNA-binding</keyword>
<protein>
    <recommendedName>
        <fullName evidence="6">50S ribosomal protein L3</fullName>
    </recommendedName>
</protein>
<evidence type="ECO:0000256" key="2">
    <source>
        <dbReference type="ARBA" id="ARBA00022730"/>
    </source>
</evidence>
<dbReference type="InterPro" id="IPR019927">
    <property type="entry name" value="Ribosomal_uL3_bac/org-type"/>
</dbReference>
<dbReference type="SUPFAM" id="SSF50447">
    <property type="entry name" value="Translation proteins"/>
    <property type="match status" value="1"/>
</dbReference>
<dbReference type="Gene3D" id="2.40.30.10">
    <property type="entry name" value="Translation factors"/>
    <property type="match status" value="1"/>
</dbReference>
<proteinExistence type="inferred from homology"/>
<keyword evidence="4 8" id="KW-0689">Ribosomal protein</keyword>
<evidence type="ECO:0000256" key="6">
    <source>
        <dbReference type="NCBIfam" id="TIGR03625"/>
    </source>
</evidence>
<evidence type="ECO:0000256" key="7">
    <source>
        <dbReference type="SAM" id="MobiDB-lite"/>
    </source>
</evidence>
<evidence type="ECO:0000256" key="3">
    <source>
        <dbReference type="ARBA" id="ARBA00022884"/>
    </source>
</evidence>
<sequence length="207" mass="22437">MISGFIVKKGQMARIFSEKGKSVVVTKCIATPLTVTQIKTKEKDGYQSVQFAYGNRKNLKQPVSKKLDKLKIKLSPKGFVEFKALPDTVLEVGTEVSLDSVFKVDDTIKVTGISKGRGFAGVIKRHGFQRQPVTGGQSDRTRAPGSIGAQTPGKVLKGKKMPGHMGNKQISTLNLKIAAIDPEKNELLVSGHIPGPINAWVTLTKKI</sequence>